<dbReference type="InterPro" id="IPR011010">
    <property type="entry name" value="DNA_brk_join_enz"/>
</dbReference>
<gene>
    <name evidence="4" type="ORF">E3W66_08760</name>
</gene>
<organism evidence="4 5">
    <name type="scientific">Gammaproteobacteria bacterium LSUCC0057</name>
    <dbReference type="NCBI Taxonomy" id="2559237"/>
    <lineage>
        <taxon>Bacteria</taxon>
        <taxon>Pseudomonadati</taxon>
        <taxon>Pseudomonadota</taxon>
        <taxon>Gammaproteobacteria</taxon>
        <taxon>Cellvibrionales</taxon>
        <taxon>Porticoccaceae</taxon>
        <taxon>SAR92 clade</taxon>
    </lineage>
</organism>
<dbReference type="GO" id="GO:0015074">
    <property type="term" value="P:DNA integration"/>
    <property type="evidence" value="ECO:0007669"/>
    <property type="project" value="UniProtKB-KW"/>
</dbReference>
<accession>A0A4Y8UGQ3</accession>
<keyword evidence="2" id="KW-0233">DNA recombination</keyword>
<dbReference type="InterPro" id="IPR002104">
    <property type="entry name" value="Integrase_catalytic"/>
</dbReference>
<protein>
    <recommendedName>
        <fullName evidence="3">Tyr recombinase domain-containing protein</fullName>
    </recommendedName>
</protein>
<dbReference type="InterPro" id="IPR013762">
    <property type="entry name" value="Integrase-like_cat_sf"/>
</dbReference>
<dbReference type="EMBL" id="SPIA01000003">
    <property type="protein sequence ID" value="TFH67552.1"/>
    <property type="molecule type" value="Genomic_DNA"/>
</dbReference>
<dbReference type="InterPro" id="IPR050090">
    <property type="entry name" value="Tyrosine_recombinase_XerCD"/>
</dbReference>
<dbReference type="Pfam" id="PF00589">
    <property type="entry name" value="Phage_integrase"/>
    <property type="match status" value="1"/>
</dbReference>
<dbReference type="OrthoDB" id="9784724at2"/>
<name>A0A4Y8UGQ3_9GAMM</name>
<dbReference type="InterPro" id="IPR046668">
    <property type="entry name" value="DUF6538"/>
</dbReference>
<comment type="caution">
    <text evidence="4">The sequence shown here is derived from an EMBL/GenBank/DDBJ whole genome shotgun (WGS) entry which is preliminary data.</text>
</comment>
<feature type="domain" description="Tyr recombinase" evidence="3">
    <location>
        <begin position="273"/>
        <end position="456"/>
    </location>
</feature>
<dbReference type="PROSITE" id="PS51898">
    <property type="entry name" value="TYR_RECOMBINASE"/>
    <property type="match status" value="1"/>
</dbReference>
<evidence type="ECO:0000256" key="1">
    <source>
        <dbReference type="ARBA" id="ARBA00022908"/>
    </source>
</evidence>
<dbReference type="PANTHER" id="PTHR30349">
    <property type="entry name" value="PHAGE INTEGRASE-RELATED"/>
    <property type="match status" value="1"/>
</dbReference>
<dbReference type="PANTHER" id="PTHR30349:SF64">
    <property type="entry name" value="PROPHAGE INTEGRASE INTD-RELATED"/>
    <property type="match status" value="1"/>
</dbReference>
<evidence type="ECO:0000256" key="2">
    <source>
        <dbReference type="ARBA" id="ARBA00023172"/>
    </source>
</evidence>
<evidence type="ECO:0000313" key="4">
    <source>
        <dbReference type="EMBL" id="TFH67552.1"/>
    </source>
</evidence>
<dbReference type="Gene3D" id="1.10.443.10">
    <property type="entry name" value="Intergrase catalytic core"/>
    <property type="match status" value="1"/>
</dbReference>
<dbReference type="AlphaFoldDB" id="A0A4Y8UGQ3"/>
<dbReference type="Proteomes" id="UP000298133">
    <property type="component" value="Unassembled WGS sequence"/>
</dbReference>
<dbReference type="GO" id="GO:0006310">
    <property type="term" value="P:DNA recombination"/>
    <property type="evidence" value="ECO:0007669"/>
    <property type="project" value="UniProtKB-KW"/>
</dbReference>
<keyword evidence="1" id="KW-0229">DNA integration</keyword>
<reference evidence="4 5" key="1">
    <citation type="submission" date="2019-03" db="EMBL/GenBank/DDBJ databases">
        <title>Draft genome of Gammaproteobacteria bacterium LSUCC0057, a member of the SAR92 clade.</title>
        <authorList>
            <person name="Lanclos V.C."/>
            <person name="Doiron C."/>
            <person name="Henson M.W."/>
            <person name="Thrash J.C."/>
        </authorList>
    </citation>
    <scope>NUCLEOTIDE SEQUENCE [LARGE SCALE GENOMIC DNA]</scope>
    <source>
        <strain evidence="4 5">LSUCC0057</strain>
    </source>
</reference>
<evidence type="ECO:0000313" key="5">
    <source>
        <dbReference type="Proteomes" id="UP000298133"/>
    </source>
</evidence>
<dbReference type="Pfam" id="PF20172">
    <property type="entry name" value="DUF6538"/>
    <property type="match status" value="1"/>
</dbReference>
<dbReference type="GO" id="GO:0003677">
    <property type="term" value="F:DNA binding"/>
    <property type="evidence" value="ECO:0007669"/>
    <property type="project" value="InterPro"/>
</dbReference>
<dbReference type="SUPFAM" id="SSF56349">
    <property type="entry name" value="DNA breaking-rejoining enzymes"/>
    <property type="match status" value="1"/>
</dbReference>
<proteinExistence type="predicted"/>
<evidence type="ECO:0000259" key="3">
    <source>
        <dbReference type="PROSITE" id="PS51898"/>
    </source>
</evidence>
<sequence length="460" mass="52098">MMRFNVGTYTISMKYLTKRSNRNTYYYRRRVPNDLLSHYSRPTIEISLKQTDRTVAAAICQETHRRVEEEFARLRRGLPKSEVLTNYQSAVALLASHKLTEAEAKANGEGYDEIKESFFESLDDTIRAKSSDSDYAAFRYGEKPFPLHLLNDAQRTALAIAKGQFRLKASEYPAEYLRRKGKDKKRKSVNEANNAMSSFIQCCGDKPPGEYSRAEVNHYVEVSLKTKKSATVSRQLKSITAMFNFVALELDIKLDRQHCFERVSIPGRGDDAQSRQDFTPEHIVEIRRMPPSNTLEIDCMIHLMLDTGMRVKECCGLLIRDVNLQAETPHLVLYKNNIRGLKNKNSQRLVPLVGASLSAVTKLVAAATNDYLFPRYVNEAGNDVKNTAASAACNKRLKALLGPSSPTCHSFRHTLQTRLRNAECPKEKRDELGGWAKDISDQYGTPSDLKLKARYLLAAL</sequence>
<keyword evidence="5" id="KW-1185">Reference proteome</keyword>